<reference evidence="2" key="1">
    <citation type="journal article" date="2022" name="Int. J. Mol. Sci.">
        <title>Draft Genome of Tanacetum Coccineum: Genomic Comparison of Closely Related Tanacetum-Family Plants.</title>
        <authorList>
            <person name="Yamashiro T."/>
            <person name="Shiraishi A."/>
            <person name="Nakayama K."/>
            <person name="Satake H."/>
        </authorList>
    </citation>
    <scope>NUCLEOTIDE SEQUENCE</scope>
</reference>
<dbReference type="EMBL" id="BQNB010014174">
    <property type="protein sequence ID" value="GJT24928.1"/>
    <property type="molecule type" value="Genomic_DNA"/>
</dbReference>
<keyword evidence="3" id="KW-1185">Reference proteome</keyword>
<gene>
    <name evidence="2" type="ORF">Tco_0894865</name>
</gene>
<dbReference type="Pfam" id="PF24626">
    <property type="entry name" value="SH3_Tf2-1"/>
    <property type="match status" value="1"/>
</dbReference>
<name>A0ABQ5CG54_9ASTR</name>
<protein>
    <submittedName>
        <fullName evidence="2">Reverse transcriptase domain-containing protein</fullName>
    </submittedName>
</protein>
<dbReference type="InterPro" id="IPR043502">
    <property type="entry name" value="DNA/RNA_pol_sf"/>
</dbReference>
<accession>A0ABQ5CG54</accession>
<dbReference type="PANTHER" id="PTHR24559">
    <property type="entry name" value="TRANSPOSON TY3-I GAG-POL POLYPROTEIN"/>
    <property type="match status" value="1"/>
</dbReference>
<sequence length="382" mass="44440">MPFGLTNAPAVFMNLMNRVCKSYLDKFFIVFINDILIYSKSKEDHEVHLKIVLELLKKEKLFAKFSRCEFGLQEVRFLGHVVNENGIYVDPIKIEVVKNWKALKTLRLCGLLRRVKSRIWMCTDAERQGKENVVADALSKKERVKLVHVRAMSMTIQSGVKDHILAAQDKITHDHRDMYWWPDMKKDIATYVSKCLTCSKVKVEHQRLSVLVDVAEGIGKMTRYEYGLPSSNGWTKLAYHSDFGRHAKSMYLVQETTDKVVLIKERLKAARDHQKSYAGNRRLFEILERIGLVAYRLRLPQELSSVHDKFHVSNLKKCLEDANLHVPLEEIKVEKTLCFVEEPIEIMDHEVKKLKRSRIPIVKVCWNFKHGVTPRLGRKLKA</sequence>
<organism evidence="2 3">
    <name type="scientific">Tanacetum coccineum</name>
    <dbReference type="NCBI Taxonomy" id="301880"/>
    <lineage>
        <taxon>Eukaryota</taxon>
        <taxon>Viridiplantae</taxon>
        <taxon>Streptophyta</taxon>
        <taxon>Embryophyta</taxon>
        <taxon>Tracheophyta</taxon>
        <taxon>Spermatophyta</taxon>
        <taxon>Magnoliopsida</taxon>
        <taxon>eudicotyledons</taxon>
        <taxon>Gunneridae</taxon>
        <taxon>Pentapetalae</taxon>
        <taxon>asterids</taxon>
        <taxon>campanulids</taxon>
        <taxon>Asterales</taxon>
        <taxon>Asteraceae</taxon>
        <taxon>Asteroideae</taxon>
        <taxon>Anthemideae</taxon>
        <taxon>Anthemidinae</taxon>
        <taxon>Tanacetum</taxon>
    </lineage>
</organism>
<dbReference type="Gene3D" id="1.10.340.70">
    <property type="match status" value="1"/>
</dbReference>
<dbReference type="Proteomes" id="UP001151760">
    <property type="component" value="Unassembled WGS sequence"/>
</dbReference>
<dbReference type="InterPro" id="IPR000477">
    <property type="entry name" value="RT_dom"/>
</dbReference>
<keyword evidence="2" id="KW-0808">Transferase</keyword>
<keyword evidence="2" id="KW-0548">Nucleotidyltransferase</keyword>
<reference evidence="2" key="2">
    <citation type="submission" date="2022-01" db="EMBL/GenBank/DDBJ databases">
        <authorList>
            <person name="Yamashiro T."/>
            <person name="Shiraishi A."/>
            <person name="Satake H."/>
            <person name="Nakayama K."/>
        </authorList>
    </citation>
    <scope>NUCLEOTIDE SEQUENCE</scope>
</reference>
<dbReference type="Pfam" id="PF17921">
    <property type="entry name" value="Integrase_H2C2"/>
    <property type="match status" value="1"/>
</dbReference>
<dbReference type="Gene3D" id="3.30.70.270">
    <property type="match status" value="1"/>
</dbReference>
<dbReference type="Pfam" id="PF00078">
    <property type="entry name" value="RVT_1"/>
    <property type="match status" value="1"/>
</dbReference>
<proteinExistence type="predicted"/>
<dbReference type="InterPro" id="IPR056924">
    <property type="entry name" value="SH3_Tf2-1"/>
</dbReference>
<dbReference type="InterPro" id="IPR053134">
    <property type="entry name" value="RNA-dir_DNA_polymerase"/>
</dbReference>
<keyword evidence="2" id="KW-0695">RNA-directed DNA polymerase</keyword>
<dbReference type="PANTHER" id="PTHR24559:SF427">
    <property type="entry name" value="RNA-DIRECTED DNA POLYMERASE"/>
    <property type="match status" value="1"/>
</dbReference>
<dbReference type="PROSITE" id="PS50878">
    <property type="entry name" value="RT_POL"/>
    <property type="match status" value="1"/>
</dbReference>
<dbReference type="CDD" id="cd01647">
    <property type="entry name" value="RT_LTR"/>
    <property type="match status" value="1"/>
</dbReference>
<dbReference type="SUPFAM" id="SSF56672">
    <property type="entry name" value="DNA/RNA polymerases"/>
    <property type="match status" value="1"/>
</dbReference>
<evidence type="ECO:0000313" key="2">
    <source>
        <dbReference type="EMBL" id="GJT24928.1"/>
    </source>
</evidence>
<dbReference type="InterPro" id="IPR043128">
    <property type="entry name" value="Rev_trsase/Diguanyl_cyclase"/>
</dbReference>
<evidence type="ECO:0000313" key="3">
    <source>
        <dbReference type="Proteomes" id="UP001151760"/>
    </source>
</evidence>
<feature type="domain" description="Reverse transcriptase" evidence="1">
    <location>
        <begin position="1"/>
        <end position="82"/>
    </location>
</feature>
<dbReference type="GO" id="GO:0003964">
    <property type="term" value="F:RNA-directed DNA polymerase activity"/>
    <property type="evidence" value="ECO:0007669"/>
    <property type="project" value="UniProtKB-KW"/>
</dbReference>
<dbReference type="InterPro" id="IPR041588">
    <property type="entry name" value="Integrase_H2C2"/>
</dbReference>
<evidence type="ECO:0000259" key="1">
    <source>
        <dbReference type="PROSITE" id="PS50878"/>
    </source>
</evidence>
<comment type="caution">
    <text evidence="2">The sequence shown here is derived from an EMBL/GenBank/DDBJ whole genome shotgun (WGS) entry which is preliminary data.</text>
</comment>